<accession>A0A7S5GJR6</accession>
<organism evidence="2">
    <name type="scientific">Strawberry associated virus A</name>
    <dbReference type="NCBI Taxonomy" id="2684439"/>
    <lineage>
        <taxon>Viruses</taxon>
        <taxon>Riboviria</taxon>
        <taxon>Orthornavirae</taxon>
        <taxon>Kitrinoviricota</taxon>
        <taxon>Tolucaviricetes</taxon>
        <taxon>Tolivirales</taxon>
        <taxon>Tombusviridae</taxon>
        <taxon>Calvusvirinae</taxon>
        <taxon>Umbravirus</taxon>
    </lineage>
</organism>
<name>A0A7S5GJR6_9TOMB</name>
<protein>
    <submittedName>
        <fullName evidence="2">Putative p43 protein</fullName>
    </submittedName>
</protein>
<evidence type="ECO:0000313" key="2">
    <source>
        <dbReference type="EMBL" id="QGX02203.1"/>
    </source>
</evidence>
<proteinExistence type="predicted"/>
<sequence>MAKQRKRSVRSKRRRRTTFSNVEHFSVHSAPNVPVNVGSNTCACLLLPLTHKWVTELVSSAPYKGGRFKTLSTTVDVVGPTAKAEIYVGIIRTPPDTVKPMGKENDWSLIIRLWRDCYIRRKSTGSSGLACNFNLTTPWMTDDSNEDQTASVFIGWYNDGLTNSRASVDMRVRVACIPNRLWPEGTTGKGHMRNKRGLEEVDMKTHELETPEGKPERKDEDTRGKPDREPYIITTEKEAHAAYHRYGPRAVQWANHIPPNYWRVDHYATCSWAELREIHLVLGMLDDWVDPHTMHETHFQNKRLVWLHDQGCPAEYTSEKGWCTRVWTAFGLSTWQQPLYGGKPIPIGFGSMEAPEISEVQVGMSRLEMAEGEVGGEIIPH</sequence>
<feature type="region of interest" description="Disordered" evidence="1">
    <location>
        <begin position="200"/>
        <end position="228"/>
    </location>
</feature>
<evidence type="ECO:0000256" key="1">
    <source>
        <dbReference type="SAM" id="MobiDB-lite"/>
    </source>
</evidence>
<reference evidence="2" key="1">
    <citation type="submission" date="2018-11" db="EMBL/GenBank/DDBJ databases">
        <title>A novel umbravirus infecting strawberry plants.</title>
        <authorList>
            <person name="Koloniuk I."/>
            <person name="Franova J."/>
            <person name="Sarkisova T."/>
            <person name="Pribylova J."/>
        </authorList>
    </citation>
    <scope>NUCLEOTIDE SEQUENCE</scope>
    <source>
        <strain evidence="2">1-2017B</strain>
    </source>
</reference>
<dbReference type="EMBL" id="MK211274">
    <property type="protein sequence ID" value="QGX02203.1"/>
    <property type="molecule type" value="Genomic_RNA"/>
</dbReference>